<accession>A0A0L7LR95</accession>
<name>A0A0L7LR95_OPEBR</name>
<evidence type="ECO:0000256" key="3">
    <source>
        <dbReference type="ARBA" id="ARBA00022843"/>
    </source>
</evidence>
<evidence type="ECO:0000256" key="2">
    <source>
        <dbReference type="ARBA" id="ARBA00022553"/>
    </source>
</evidence>
<feature type="domain" description="ZMYM2-like/QRICH1 C-terminal" evidence="5">
    <location>
        <begin position="245"/>
        <end position="330"/>
    </location>
</feature>
<dbReference type="InterPro" id="IPR021893">
    <property type="entry name" value="ZMYM2-like_C"/>
</dbReference>
<reference evidence="7 8" key="1">
    <citation type="journal article" date="2015" name="Genome Biol. Evol.">
        <title>The genome of winter moth (Operophtera brumata) provides a genomic perspective on sexual dimorphism and phenology.</title>
        <authorList>
            <person name="Derks M.F."/>
            <person name="Smit S."/>
            <person name="Salis L."/>
            <person name="Schijlen E."/>
            <person name="Bossers A."/>
            <person name="Mateman C."/>
            <person name="Pijl A.S."/>
            <person name="de Ridder D."/>
            <person name="Groenen M.A."/>
            <person name="Visser M.E."/>
            <person name="Megens H.J."/>
        </authorList>
    </citation>
    <scope>NUCLEOTIDE SEQUENCE [LARGE SCALE GENOMIC DNA]</scope>
    <source>
        <strain evidence="7">WM2013NL</strain>
        <tissue evidence="7">Head and thorax</tissue>
    </source>
</reference>
<sequence length="330" mass="37305">MATEYEDQPADLESAMTANTITPSSHPGMPERRVLIPVPVPIYVPVPCAMWSLPFPVPIPIPIPIPTPVFIPTTRNSAKGILKEINKIHDKMPTDPFEAELLMMAEMVAGDKKKDQTEEGFSPVPGIDGNNAFGEDMLQMALKMATEYEDQPYTFGVNAWKQWVMTKNAEIEKSSIRRKPFKSEILQLTADELNYSLCLFVKEVRKPNGSEYAPDTIYYLVLECFACPCSVTQIALGIITGLWAGVTLGLRTVEEHMQLSFSHIMKHWKRNPNQPGQAKIPGSRNVLLRFYPPQSALEANSRKKKVYEQQENEENPLRCPVKLYEFYISK</sequence>
<feature type="domain" description="QRICH1-like" evidence="6">
    <location>
        <begin position="153"/>
        <end position="222"/>
    </location>
</feature>
<evidence type="ECO:0000313" key="7">
    <source>
        <dbReference type="EMBL" id="KOB77934.1"/>
    </source>
</evidence>
<keyword evidence="1" id="KW-1017">Isopeptide bond</keyword>
<dbReference type="PANTHER" id="PTHR45736">
    <property type="entry name" value="ZINC FINGER MYM-TYPE PROTEIN"/>
    <property type="match status" value="1"/>
</dbReference>
<feature type="non-terminal residue" evidence="7">
    <location>
        <position position="330"/>
    </location>
</feature>
<dbReference type="Proteomes" id="UP000037510">
    <property type="component" value="Unassembled WGS sequence"/>
</dbReference>
<gene>
    <name evidence="7" type="ORF">OBRU01_03280</name>
</gene>
<dbReference type="STRING" id="104452.A0A0L7LR95"/>
<keyword evidence="8" id="KW-1185">Reference proteome</keyword>
<evidence type="ECO:0000259" key="6">
    <source>
        <dbReference type="Pfam" id="PF25561"/>
    </source>
</evidence>
<feature type="compositionally biased region" description="Acidic residues" evidence="4">
    <location>
        <begin position="1"/>
        <end position="10"/>
    </location>
</feature>
<keyword evidence="2" id="KW-0597">Phosphoprotein</keyword>
<dbReference type="Pfam" id="PF25561">
    <property type="entry name" value="QRICH1"/>
    <property type="match status" value="1"/>
</dbReference>
<protein>
    <submittedName>
        <fullName evidence="7">WOC protein</fullName>
    </submittedName>
</protein>
<organism evidence="7 8">
    <name type="scientific">Operophtera brumata</name>
    <name type="common">Winter moth</name>
    <name type="synonym">Phalaena brumata</name>
    <dbReference type="NCBI Taxonomy" id="104452"/>
    <lineage>
        <taxon>Eukaryota</taxon>
        <taxon>Metazoa</taxon>
        <taxon>Ecdysozoa</taxon>
        <taxon>Arthropoda</taxon>
        <taxon>Hexapoda</taxon>
        <taxon>Insecta</taxon>
        <taxon>Pterygota</taxon>
        <taxon>Neoptera</taxon>
        <taxon>Endopterygota</taxon>
        <taxon>Lepidoptera</taxon>
        <taxon>Glossata</taxon>
        <taxon>Ditrysia</taxon>
        <taxon>Geometroidea</taxon>
        <taxon>Geometridae</taxon>
        <taxon>Larentiinae</taxon>
        <taxon>Operophtera</taxon>
    </lineage>
</organism>
<dbReference type="PANTHER" id="PTHR45736:SF1">
    <property type="entry name" value="WITHOUT CHILDREN, ISOFORM B"/>
    <property type="match status" value="1"/>
</dbReference>
<feature type="compositionally biased region" description="Polar residues" evidence="4">
    <location>
        <begin position="16"/>
        <end position="25"/>
    </location>
</feature>
<evidence type="ECO:0000313" key="8">
    <source>
        <dbReference type="Proteomes" id="UP000037510"/>
    </source>
</evidence>
<dbReference type="EMBL" id="JTDY01000280">
    <property type="protein sequence ID" value="KOB77934.1"/>
    <property type="molecule type" value="Genomic_DNA"/>
</dbReference>
<evidence type="ECO:0000259" key="5">
    <source>
        <dbReference type="Pfam" id="PF12012"/>
    </source>
</evidence>
<dbReference type="AlphaFoldDB" id="A0A0L7LR95"/>
<evidence type="ECO:0000256" key="4">
    <source>
        <dbReference type="SAM" id="MobiDB-lite"/>
    </source>
</evidence>
<keyword evidence="3" id="KW-0832">Ubl conjugation</keyword>
<comment type="caution">
    <text evidence="7">The sequence shown here is derived from an EMBL/GenBank/DDBJ whole genome shotgun (WGS) entry which is preliminary data.</text>
</comment>
<dbReference type="InterPro" id="IPR051284">
    <property type="entry name" value="ZnF_MYMT-QRICH1"/>
</dbReference>
<dbReference type="Pfam" id="PF12012">
    <property type="entry name" value="DUF3504"/>
    <property type="match status" value="1"/>
</dbReference>
<feature type="region of interest" description="Disordered" evidence="4">
    <location>
        <begin position="1"/>
        <end position="28"/>
    </location>
</feature>
<dbReference type="InterPro" id="IPR057926">
    <property type="entry name" value="QRICH1_dom"/>
</dbReference>
<proteinExistence type="predicted"/>
<evidence type="ECO:0000256" key="1">
    <source>
        <dbReference type="ARBA" id="ARBA00022499"/>
    </source>
</evidence>